<name>A0ABT5ZEC7_9ACTN</name>
<evidence type="ECO:0000256" key="1">
    <source>
        <dbReference type="ARBA" id="ARBA00022741"/>
    </source>
</evidence>
<evidence type="ECO:0000313" key="4">
    <source>
        <dbReference type="EMBL" id="MDF3288021.1"/>
    </source>
</evidence>
<evidence type="ECO:0000256" key="2">
    <source>
        <dbReference type="ARBA" id="ARBA00023186"/>
    </source>
</evidence>
<sequence length="103" mass="11364">MLTGFLASLRPSPPTRRVDLQQALNATWFRADGGHRYDTTVISVGVDLPGELDQDRLNGWLGGLLSARGADIFRSKGIPPLRARPSRYVFEGAPHAVAWRVRP</sequence>
<dbReference type="InterPro" id="IPR011629">
    <property type="entry name" value="CobW-like_C"/>
</dbReference>
<dbReference type="Pfam" id="PF07683">
    <property type="entry name" value="CobW_C"/>
    <property type="match status" value="1"/>
</dbReference>
<organism evidence="4 5">
    <name type="scientific">Streptomyces silvisoli</name>
    <dbReference type="NCBI Taxonomy" id="3034235"/>
    <lineage>
        <taxon>Bacteria</taxon>
        <taxon>Bacillati</taxon>
        <taxon>Actinomycetota</taxon>
        <taxon>Actinomycetes</taxon>
        <taxon>Kitasatosporales</taxon>
        <taxon>Streptomycetaceae</taxon>
        <taxon>Streptomyces</taxon>
    </lineage>
</organism>
<feature type="domain" description="CobW C-terminal" evidence="3">
    <location>
        <begin position="43"/>
        <end position="99"/>
    </location>
</feature>
<reference evidence="4 5" key="1">
    <citation type="submission" date="2023-03" db="EMBL/GenBank/DDBJ databases">
        <title>Draft genome sequence of Streptomyces sp. RB6PN23 isolated from peat swamp forest in Thailand.</title>
        <authorList>
            <person name="Klaysubun C."/>
            <person name="Duangmal K."/>
        </authorList>
    </citation>
    <scope>NUCLEOTIDE SEQUENCE [LARGE SCALE GENOMIC DNA]</scope>
    <source>
        <strain evidence="4 5">RB6PN23</strain>
    </source>
</reference>
<dbReference type="Gene3D" id="3.30.1220.10">
    <property type="entry name" value="CobW-like, C-terminal domain"/>
    <property type="match status" value="1"/>
</dbReference>
<evidence type="ECO:0000313" key="5">
    <source>
        <dbReference type="Proteomes" id="UP001216579"/>
    </source>
</evidence>
<evidence type="ECO:0000259" key="3">
    <source>
        <dbReference type="Pfam" id="PF07683"/>
    </source>
</evidence>
<comment type="caution">
    <text evidence="4">The sequence shown here is derived from an EMBL/GenBank/DDBJ whole genome shotgun (WGS) entry which is preliminary data.</text>
</comment>
<dbReference type="RefSeq" id="WP_276091876.1">
    <property type="nucleotide sequence ID" value="NZ_JARJBC010000001.1"/>
</dbReference>
<gene>
    <name evidence="4" type="ORF">P3G67_01990</name>
</gene>
<dbReference type="InterPro" id="IPR036627">
    <property type="entry name" value="CobW-likC_sf"/>
</dbReference>
<protein>
    <submittedName>
        <fullName evidence="4">GTP-binding protein</fullName>
    </submittedName>
</protein>
<accession>A0ABT5ZEC7</accession>
<proteinExistence type="predicted"/>
<keyword evidence="5" id="KW-1185">Reference proteome</keyword>
<dbReference type="SUPFAM" id="SSF90002">
    <property type="entry name" value="Hypothetical protein YjiA, C-terminal domain"/>
    <property type="match status" value="1"/>
</dbReference>
<keyword evidence="2" id="KW-0143">Chaperone</keyword>
<keyword evidence="1" id="KW-0547">Nucleotide-binding</keyword>
<dbReference type="Proteomes" id="UP001216579">
    <property type="component" value="Unassembled WGS sequence"/>
</dbReference>
<dbReference type="EMBL" id="JARJBC010000001">
    <property type="protein sequence ID" value="MDF3288021.1"/>
    <property type="molecule type" value="Genomic_DNA"/>
</dbReference>